<protein>
    <submittedName>
        <fullName evidence="8">Serine/threonine-protein kinase PknB</fullName>
        <ecNumber evidence="8">2.7.11.1</ecNumber>
    </submittedName>
</protein>
<dbReference type="PANTHER" id="PTHR43289">
    <property type="entry name" value="MITOGEN-ACTIVATED PROTEIN KINASE KINASE KINASE 20-RELATED"/>
    <property type="match status" value="1"/>
</dbReference>
<dbReference type="RefSeq" id="WP_246117946.1">
    <property type="nucleotide sequence ID" value="NZ_CP036263.1"/>
</dbReference>
<dbReference type="EMBL" id="CP036263">
    <property type="protein sequence ID" value="QDS97448.1"/>
    <property type="molecule type" value="Genomic_DNA"/>
</dbReference>
<evidence type="ECO:0000256" key="5">
    <source>
        <dbReference type="PROSITE-ProRule" id="PRU10141"/>
    </source>
</evidence>
<keyword evidence="9" id="KW-1185">Reference proteome</keyword>
<feature type="compositionally biased region" description="Polar residues" evidence="6">
    <location>
        <begin position="536"/>
        <end position="545"/>
    </location>
</feature>
<dbReference type="AlphaFoldDB" id="A0A517MRF0"/>
<dbReference type="PROSITE" id="PS00108">
    <property type="entry name" value="PROTEIN_KINASE_ST"/>
    <property type="match status" value="1"/>
</dbReference>
<proteinExistence type="predicted"/>
<feature type="binding site" evidence="5">
    <location>
        <position position="137"/>
    </location>
    <ligand>
        <name>ATP</name>
        <dbReference type="ChEBI" id="CHEBI:30616"/>
    </ligand>
</feature>
<feature type="region of interest" description="Disordered" evidence="6">
    <location>
        <begin position="81"/>
        <end position="101"/>
    </location>
</feature>
<dbReference type="SUPFAM" id="SSF56112">
    <property type="entry name" value="Protein kinase-like (PK-like)"/>
    <property type="match status" value="1"/>
</dbReference>
<dbReference type="KEGG" id="amob:HG15A2_07090"/>
<dbReference type="GO" id="GO:0004674">
    <property type="term" value="F:protein serine/threonine kinase activity"/>
    <property type="evidence" value="ECO:0007669"/>
    <property type="project" value="UniProtKB-EC"/>
</dbReference>
<feature type="domain" description="Protein kinase" evidence="7">
    <location>
        <begin position="108"/>
        <end position="390"/>
    </location>
</feature>
<evidence type="ECO:0000256" key="6">
    <source>
        <dbReference type="SAM" id="MobiDB-lite"/>
    </source>
</evidence>
<evidence type="ECO:0000259" key="7">
    <source>
        <dbReference type="PROSITE" id="PS50011"/>
    </source>
</evidence>
<dbReference type="InterPro" id="IPR027383">
    <property type="entry name" value="Znf_put"/>
</dbReference>
<dbReference type="Proteomes" id="UP000319852">
    <property type="component" value="Chromosome"/>
</dbReference>
<dbReference type="Gene3D" id="1.10.10.1320">
    <property type="entry name" value="Anti-sigma factor, zinc-finger domain"/>
    <property type="match status" value="1"/>
</dbReference>
<evidence type="ECO:0000313" key="8">
    <source>
        <dbReference type="EMBL" id="QDS97448.1"/>
    </source>
</evidence>
<keyword evidence="4 5" id="KW-0067">ATP-binding</keyword>
<evidence type="ECO:0000313" key="9">
    <source>
        <dbReference type="Proteomes" id="UP000319852"/>
    </source>
</evidence>
<keyword evidence="2 5" id="KW-0547">Nucleotide-binding</keyword>
<evidence type="ECO:0000256" key="2">
    <source>
        <dbReference type="ARBA" id="ARBA00022741"/>
    </source>
</evidence>
<dbReference type="InterPro" id="IPR017441">
    <property type="entry name" value="Protein_kinase_ATP_BS"/>
</dbReference>
<feature type="region of interest" description="Disordered" evidence="6">
    <location>
        <begin position="533"/>
        <end position="560"/>
    </location>
</feature>
<dbReference type="InterPro" id="IPR000719">
    <property type="entry name" value="Prot_kinase_dom"/>
</dbReference>
<dbReference type="SMART" id="SM00220">
    <property type="entry name" value="S_TKc"/>
    <property type="match status" value="1"/>
</dbReference>
<feature type="compositionally biased region" description="Basic and acidic residues" evidence="6">
    <location>
        <begin position="549"/>
        <end position="560"/>
    </location>
</feature>
<dbReference type="Gene3D" id="1.10.510.10">
    <property type="entry name" value="Transferase(Phosphotransferase) domain 1"/>
    <property type="match status" value="1"/>
</dbReference>
<dbReference type="PROSITE" id="PS50011">
    <property type="entry name" value="PROTEIN_KINASE_DOM"/>
    <property type="match status" value="1"/>
</dbReference>
<sequence>MTALDHPAHEMLSDYALGRLPADELDEIAEHLQQCDDCQETLTSLAGEDTLVRGLAMANDGSPYEAEADLQAVLAKLQETEPPEETHDLPEKQSAGGPAGSLGQLREYRLLEKLGCGGMGTVYRAEHQKLGRMVAVKVLPEERMRHPEAIARFHREMQAIGNLDHPHIVRAFDAGESEGKHFLAMELIDGVDLGALVKREGPLRVGTACELVRQAAIGLQYAHDQGLVHRDVKPSNLMLDKQGKVKVLDLGLARLLTDAPEESARPSVATGDFQRIDASLTGTDQVMGTPDFMAPEQCTGGRIDGRSDVFSLGATLYKLLTGKAPYSGSQYDTLAKKIAGLAERAVPRVTEHRQDLPKRLVAVLDRMLAKDPKQRFESPAAASEALAPFADVCGLVALNPEDANATDDHLVKASPEPLAALPPRRAIPGWTIAAAAFGIVLLAALLLKLRTPEGQLTVEVPPEALDQVQVEVRQGNQVEVMNLEEGWEAKLLEGQWDVTLKNAGDQFRLDKDRVTIERGEQQLVRIMLDREKSAVGPTSGNSGQGTLEVADHDRQTSPERSDFGLDCTLYTKAYEIDDAGRIDLGKKLRWQVRSEYRGHTARGPVVDPRITIALVDDEKSFWPIIAKLSLDEAIKLHESLTGAVDELEKQTIEDDPAKPLTASMILQSYEPDDIGRVELPSRVRLQVSWAPAAFSTNRFLGLGIWDVTEESLAFYSKMSLLTASRLTEQLGRTINAKKRTVAVKRPDPKVLATFEKGKDKTITQDEHAGLLGAPANSWEFRAKEAKTIRLFEIDPSKLEPPRELENCIVTYRAKLKTKDATGKVYLEMWCRVPPGPASFSKGFHHAVTGTNGWANYETPFFLKKGEKADQLKLNIVTEGSGTVSVKDVEVIVAPMP</sequence>
<dbReference type="Pfam" id="PF13490">
    <property type="entry name" value="zf-HC2"/>
    <property type="match status" value="1"/>
</dbReference>
<organism evidence="8 9">
    <name type="scientific">Adhaeretor mobilis</name>
    <dbReference type="NCBI Taxonomy" id="1930276"/>
    <lineage>
        <taxon>Bacteria</taxon>
        <taxon>Pseudomonadati</taxon>
        <taxon>Planctomycetota</taxon>
        <taxon>Planctomycetia</taxon>
        <taxon>Pirellulales</taxon>
        <taxon>Lacipirellulaceae</taxon>
        <taxon>Adhaeretor</taxon>
    </lineage>
</organism>
<dbReference type="Pfam" id="PF00069">
    <property type="entry name" value="Pkinase"/>
    <property type="match status" value="1"/>
</dbReference>
<dbReference type="Gene3D" id="3.30.200.20">
    <property type="entry name" value="Phosphorylase Kinase, domain 1"/>
    <property type="match status" value="1"/>
</dbReference>
<dbReference type="CDD" id="cd14014">
    <property type="entry name" value="STKc_PknB_like"/>
    <property type="match status" value="1"/>
</dbReference>
<keyword evidence="1 8" id="KW-0808">Transferase</keyword>
<gene>
    <name evidence="8" type="primary">pknB_1</name>
    <name evidence="8" type="ORF">HG15A2_07090</name>
</gene>
<evidence type="ECO:0000256" key="1">
    <source>
        <dbReference type="ARBA" id="ARBA00022679"/>
    </source>
</evidence>
<dbReference type="PANTHER" id="PTHR43289:SF6">
    <property type="entry name" value="SERINE_THREONINE-PROTEIN KINASE NEKL-3"/>
    <property type="match status" value="1"/>
</dbReference>
<dbReference type="InterPro" id="IPR041916">
    <property type="entry name" value="Anti_sigma_zinc_sf"/>
</dbReference>
<dbReference type="PROSITE" id="PS00107">
    <property type="entry name" value="PROTEIN_KINASE_ATP"/>
    <property type="match status" value="1"/>
</dbReference>
<dbReference type="GO" id="GO:0005524">
    <property type="term" value="F:ATP binding"/>
    <property type="evidence" value="ECO:0007669"/>
    <property type="project" value="UniProtKB-UniRule"/>
</dbReference>
<dbReference type="InterPro" id="IPR011009">
    <property type="entry name" value="Kinase-like_dom_sf"/>
</dbReference>
<reference evidence="8 9" key="1">
    <citation type="submission" date="2019-02" db="EMBL/GenBank/DDBJ databases">
        <title>Deep-cultivation of Planctomycetes and their phenomic and genomic characterization uncovers novel biology.</title>
        <authorList>
            <person name="Wiegand S."/>
            <person name="Jogler M."/>
            <person name="Boedeker C."/>
            <person name="Pinto D."/>
            <person name="Vollmers J."/>
            <person name="Rivas-Marin E."/>
            <person name="Kohn T."/>
            <person name="Peeters S.H."/>
            <person name="Heuer A."/>
            <person name="Rast P."/>
            <person name="Oberbeckmann S."/>
            <person name="Bunk B."/>
            <person name="Jeske O."/>
            <person name="Meyerdierks A."/>
            <person name="Storesund J.E."/>
            <person name="Kallscheuer N."/>
            <person name="Luecker S."/>
            <person name="Lage O.M."/>
            <person name="Pohl T."/>
            <person name="Merkel B.J."/>
            <person name="Hornburger P."/>
            <person name="Mueller R.-W."/>
            <person name="Bruemmer F."/>
            <person name="Labrenz M."/>
            <person name="Spormann A.M."/>
            <person name="Op den Camp H."/>
            <person name="Overmann J."/>
            <person name="Amann R."/>
            <person name="Jetten M.S.M."/>
            <person name="Mascher T."/>
            <person name="Medema M.H."/>
            <person name="Devos D.P."/>
            <person name="Kaster A.-K."/>
            <person name="Ovreas L."/>
            <person name="Rohde M."/>
            <person name="Galperin M.Y."/>
            <person name="Jogler C."/>
        </authorList>
    </citation>
    <scope>NUCLEOTIDE SEQUENCE [LARGE SCALE GENOMIC DNA]</scope>
    <source>
        <strain evidence="8 9">HG15A2</strain>
    </source>
</reference>
<accession>A0A517MRF0</accession>
<evidence type="ECO:0000256" key="3">
    <source>
        <dbReference type="ARBA" id="ARBA00022777"/>
    </source>
</evidence>
<dbReference type="InterPro" id="IPR008271">
    <property type="entry name" value="Ser/Thr_kinase_AS"/>
</dbReference>
<name>A0A517MRF0_9BACT</name>
<dbReference type="EC" id="2.7.11.1" evidence="8"/>
<evidence type="ECO:0000256" key="4">
    <source>
        <dbReference type="ARBA" id="ARBA00022840"/>
    </source>
</evidence>
<keyword evidence="3 8" id="KW-0418">Kinase</keyword>